<reference evidence="2" key="1">
    <citation type="journal article" date="2019" name="Int. J. Syst. Evol. Microbiol.">
        <title>The Global Catalogue of Microorganisms (GCM) 10K type strain sequencing project: providing services to taxonomists for standard genome sequencing and annotation.</title>
        <authorList>
            <consortium name="The Broad Institute Genomics Platform"/>
            <consortium name="The Broad Institute Genome Sequencing Center for Infectious Disease"/>
            <person name="Wu L."/>
            <person name="Ma J."/>
        </authorList>
    </citation>
    <scope>NUCLEOTIDE SEQUENCE [LARGE SCALE GENOMIC DNA]</scope>
    <source>
        <strain evidence="2">JCM 9092</strain>
    </source>
</reference>
<dbReference type="RefSeq" id="WP_344520290.1">
    <property type="nucleotide sequence ID" value="NZ_BAAAUG010000030.1"/>
</dbReference>
<gene>
    <name evidence="1" type="ORF">GCM10010449_20550</name>
</gene>
<comment type="caution">
    <text evidence="1">The sequence shown here is derived from an EMBL/GenBank/DDBJ whole genome shotgun (WGS) entry which is preliminary data.</text>
</comment>
<proteinExistence type="predicted"/>
<keyword evidence="2" id="KW-1185">Reference proteome</keyword>
<evidence type="ECO:0000313" key="1">
    <source>
        <dbReference type="EMBL" id="GAA3096973.1"/>
    </source>
</evidence>
<accession>A0ABP6MB78</accession>
<name>A0ABP6MB78_9ACTN</name>
<dbReference type="InterPro" id="IPR023888">
    <property type="entry name" value="SdpC-like"/>
</dbReference>
<protein>
    <submittedName>
        <fullName evidence="1">Uncharacterized protein</fullName>
    </submittedName>
</protein>
<evidence type="ECO:0000313" key="2">
    <source>
        <dbReference type="Proteomes" id="UP001501637"/>
    </source>
</evidence>
<sequence length="92" mass="9650">MQSGDPYKVDAALTRLAADVNKVTDKKSLPDGVARGSFWVKTDNVVLQTGTVATTVAAVAEVGVVVVVAYRPADDTSQFTREALNVAVTKAL</sequence>
<dbReference type="Pfam" id="PF26137">
    <property type="entry name" value="Toxin_SdpC"/>
    <property type="match status" value="1"/>
</dbReference>
<dbReference type="EMBL" id="BAAAUG010000030">
    <property type="protein sequence ID" value="GAA3096973.1"/>
    <property type="molecule type" value="Genomic_DNA"/>
</dbReference>
<organism evidence="1 2">
    <name type="scientific">Streptomyces rectiviolaceus</name>
    <dbReference type="NCBI Taxonomy" id="332591"/>
    <lineage>
        <taxon>Bacteria</taxon>
        <taxon>Bacillati</taxon>
        <taxon>Actinomycetota</taxon>
        <taxon>Actinomycetes</taxon>
        <taxon>Kitasatosporales</taxon>
        <taxon>Streptomycetaceae</taxon>
        <taxon>Streptomyces</taxon>
    </lineage>
</organism>
<dbReference type="Proteomes" id="UP001501637">
    <property type="component" value="Unassembled WGS sequence"/>
</dbReference>